<dbReference type="PANTHER" id="PTHR24067">
    <property type="entry name" value="UBIQUITIN-CONJUGATING ENZYME E2"/>
    <property type="match status" value="1"/>
</dbReference>
<accession>A0A6A6WIX2</accession>
<evidence type="ECO:0000313" key="10">
    <source>
        <dbReference type="EMBL" id="KAF2761657.1"/>
    </source>
</evidence>
<feature type="compositionally biased region" description="Basic and acidic residues" evidence="8">
    <location>
        <begin position="173"/>
        <end position="187"/>
    </location>
</feature>
<evidence type="ECO:0000256" key="2">
    <source>
        <dbReference type="ARBA" id="ARBA00022786"/>
    </source>
</evidence>
<feature type="active site" description="Glycyl thioester intermediate" evidence="7">
    <location>
        <position position="97"/>
    </location>
</feature>
<gene>
    <name evidence="10" type="ORF">EJ05DRAFT_179652</name>
</gene>
<dbReference type="Pfam" id="PF00179">
    <property type="entry name" value="UQ_con"/>
    <property type="match status" value="1"/>
</dbReference>
<dbReference type="AlphaFoldDB" id="A0A6A6WIX2"/>
<keyword evidence="11" id="KW-1185">Reference proteome</keyword>
<dbReference type="GeneID" id="54480634"/>
<dbReference type="SMART" id="SM00212">
    <property type="entry name" value="UBCc"/>
    <property type="match status" value="1"/>
</dbReference>
<dbReference type="Proteomes" id="UP000799437">
    <property type="component" value="Unassembled WGS sequence"/>
</dbReference>
<evidence type="ECO:0000256" key="4">
    <source>
        <dbReference type="ARBA" id="ARBA00041569"/>
    </source>
</evidence>
<organism evidence="10 11">
    <name type="scientific">Pseudovirgaria hyperparasitica</name>
    <dbReference type="NCBI Taxonomy" id="470096"/>
    <lineage>
        <taxon>Eukaryota</taxon>
        <taxon>Fungi</taxon>
        <taxon>Dikarya</taxon>
        <taxon>Ascomycota</taxon>
        <taxon>Pezizomycotina</taxon>
        <taxon>Dothideomycetes</taxon>
        <taxon>Dothideomycetes incertae sedis</taxon>
        <taxon>Acrospermales</taxon>
        <taxon>Acrospermaceae</taxon>
        <taxon>Pseudovirgaria</taxon>
    </lineage>
</organism>
<dbReference type="InterPro" id="IPR016135">
    <property type="entry name" value="UBQ-conjugating_enzyme/RWD"/>
</dbReference>
<dbReference type="RefSeq" id="XP_033604108.1">
    <property type="nucleotide sequence ID" value="XM_033739580.1"/>
</dbReference>
<feature type="region of interest" description="Disordered" evidence="8">
    <location>
        <begin position="173"/>
        <end position="205"/>
    </location>
</feature>
<dbReference type="PROSITE" id="PS50127">
    <property type="entry name" value="UBC_2"/>
    <property type="match status" value="1"/>
</dbReference>
<feature type="domain" description="UBC core" evidence="9">
    <location>
        <begin position="4"/>
        <end position="160"/>
    </location>
</feature>
<feature type="region of interest" description="Disordered" evidence="8">
    <location>
        <begin position="330"/>
        <end position="376"/>
    </location>
</feature>
<dbReference type="InterPro" id="IPR000608">
    <property type="entry name" value="UBC"/>
</dbReference>
<proteinExistence type="predicted"/>
<dbReference type="GO" id="GO:0016740">
    <property type="term" value="F:transferase activity"/>
    <property type="evidence" value="ECO:0007669"/>
    <property type="project" value="UniProtKB-KW"/>
</dbReference>
<keyword evidence="1" id="KW-0808">Transferase</keyword>
<reference evidence="10" key="1">
    <citation type="journal article" date="2020" name="Stud. Mycol.">
        <title>101 Dothideomycetes genomes: a test case for predicting lifestyles and emergence of pathogens.</title>
        <authorList>
            <person name="Haridas S."/>
            <person name="Albert R."/>
            <person name="Binder M."/>
            <person name="Bloem J."/>
            <person name="Labutti K."/>
            <person name="Salamov A."/>
            <person name="Andreopoulos B."/>
            <person name="Baker S."/>
            <person name="Barry K."/>
            <person name="Bills G."/>
            <person name="Bluhm B."/>
            <person name="Cannon C."/>
            <person name="Castanera R."/>
            <person name="Culley D."/>
            <person name="Daum C."/>
            <person name="Ezra D."/>
            <person name="Gonzalez J."/>
            <person name="Henrissat B."/>
            <person name="Kuo A."/>
            <person name="Liang C."/>
            <person name="Lipzen A."/>
            <person name="Lutzoni F."/>
            <person name="Magnuson J."/>
            <person name="Mondo S."/>
            <person name="Nolan M."/>
            <person name="Ohm R."/>
            <person name="Pangilinan J."/>
            <person name="Park H.-J."/>
            <person name="Ramirez L."/>
            <person name="Alfaro M."/>
            <person name="Sun H."/>
            <person name="Tritt A."/>
            <person name="Yoshinaga Y."/>
            <person name="Zwiers L.-H."/>
            <person name="Turgeon B."/>
            <person name="Goodwin S."/>
            <person name="Spatafora J."/>
            <person name="Crous P."/>
            <person name="Grigoriev I."/>
        </authorList>
    </citation>
    <scope>NUCLEOTIDE SEQUENCE</scope>
    <source>
        <strain evidence="10">CBS 121739</strain>
    </source>
</reference>
<sequence>MNSKSIRRLAADHASLHTLGLPPNYLFPTQASNSHSSCCDDLSILNVLLAGPEGTAYQDGIFSLHLSMPRDYPNSPPTATFKTKIWHPNVDERGSICVDTLKSGWNAGLSLRDVLITVSCLLIQPNPASALNAEAGMLIQNGEWAAFEKRAKVMCGVYAAIPDTLRKEVEDARRRGEEQNKDAEAITKKGKGTARLGKEKPSVKVQEVSEGYTEITTTLTKITAPETPLKNEDVRAEKPETRPLDPGTDNIAGTRAKSTSKTKLYVPEHAINPGTPLPTVVRQQDVSAIDFGQPSTPAPKPLTGTAAIPTANTLSNTVTLTPTDVIVTTQGSQATPGSSPRDGPSFHFSWMPSRRSPGGKGSSPQRSPETLRREKHELRKLKAAGYSIARYNRGQFGPRKGLLRL</sequence>
<evidence type="ECO:0000256" key="6">
    <source>
        <dbReference type="ARBA" id="ARBA00042190"/>
    </source>
</evidence>
<keyword evidence="2" id="KW-0833">Ubl conjugation pathway</keyword>
<evidence type="ECO:0000259" key="9">
    <source>
        <dbReference type="PROSITE" id="PS50127"/>
    </source>
</evidence>
<protein>
    <recommendedName>
        <fullName evidence="3">Ubiquitin-conjugating enzyme E2 2</fullName>
    </recommendedName>
    <alternativeName>
        <fullName evidence="5">E2 ubiquitin-conjugating enzyme 2</fullName>
    </alternativeName>
    <alternativeName>
        <fullName evidence="6">Ubiquitin carrier protein UBC2</fullName>
    </alternativeName>
    <alternativeName>
        <fullName evidence="4">Ubiquitin-protein ligase UBC2</fullName>
    </alternativeName>
</protein>
<evidence type="ECO:0000256" key="1">
    <source>
        <dbReference type="ARBA" id="ARBA00022679"/>
    </source>
</evidence>
<dbReference type="PROSITE" id="PS00183">
    <property type="entry name" value="UBC_1"/>
    <property type="match status" value="1"/>
</dbReference>
<evidence type="ECO:0000313" key="11">
    <source>
        <dbReference type="Proteomes" id="UP000799437"/>
    </source>
</evidence>
<dbReference type="Gene3D" id="3.10.110.10">
    <property type="entry name" value="Ubiquitin Conjugating Enzyme"/>
    <property type="match status" value="1"/>
</dbReference>
<dbReference type="OrthoDB" id="10069349at2759"/>
<dbReference type="SUPFAM" id="SSF54495">
    <property type="entry name" value="UBC-like"/>
    <property type="match status" value="1"/>
</dbReference>
<dbReference type="InterPro" id="IPR023313">
    <property type="entry name" value="UBQ-conjugating_AS"/>
</dbReference>
<evidence type="ECO:0000256" key="7">
    <source>
        <dbReference type="PROSITE-ProRule" id="PRU10133"/>
    </source>
</evidence>
<evidence type="ECO:0000256" key="3">
    <source>
        <dbReference type="ARBA" id="ARBA00039884"/>
    </source>
</evidence>
<feature type="region of interest" description="Disordered" evidence="8">
    <location>
        <begin position="226"/>
        <end position="260"/>
    </location>
</feature>
<feature type="compositionally biased region" description="Low complexity" evidence="8">
    <location>
        <begin position="352"/>
        <end position="368"/>
    </location>
</feature>
<feature type="compositionally biased region" description="Basic and acidic residues" evidence="8">
    <location>
        <begin position="229"/>
        <end position="243"/>
    </location>
</feature>
<dbReference type="EMBL" id="ML996566">
    <property type="protein sequence ID" value="KAF2761657.1"/>
    <property type="molecule type" value="Genomic_DNA"/>
</dbReference>
<name>A0A6A6WIX2_9PEZI</name>
<evidence type="ECO:0000256" key="8">
    <source>
        <dbReference type="SAM" id="MobiDB-lite"/>
    </source>
</evidence>
<dbReference type="InterPro" id="IPR050113">
    <property type="entry name" value="Ub_conjugating_enzyme"/>
</dbReference>
<evidence type="ECO:0000256" key="5">
    <source>
        <dbReference type="ARBA" id="ARBA00042179"/>
    </source>
</evidence>